<sequence>MDFNHDGAWDYQDQLGPAIHCPQIIKNIVVDEYRVEWLNMSDPDEDFYSKNHMAGGLAFTHPQVIGGVEYQGARISMETGLIKKVVTVPGHDTWETGKHYNPGTFTVTLLKYSSVTQRAVHHRTYQLRQGTTIGHLIDKIIARQMHHFLFLPYTREGRWKGCGDHLLHTWAVFVRDGDITSANADEDDAMPLADELVYTYITGGAKTYEEVGRGWWVSHNPVQDALTPETAFTNRRLTHQLPPSPEVAAAGVDEEEEHVDEEDATDED</sequence>
<reference evidence="3" key="2">
    <citation type="submission" date="2015-01" db="EMBL/GenBank/DDBJ databases">
        <title>Evolutionary Origins and Diversification of the Mycorrhizal Mutualists.</title>
        <authorList>
            <consortium name="DOE Joint Genome Institute"/>
            <consortium name="Mycorrhizal Genomics Consortium"/>
            <person name="Kohler A."/>
            <person name="Kuo A."/>
            <person name="Nagy L.G."/>
            <person name="Floudas D."/>
            <person name="Copeland A."/>
            <person name="Barry K.W."/>
            <person name="Cichocki N."/>
            <person name="Veneault-Fourrey C."/>
            <person name="LaButti K."/>
            <person name="Lindquist E.A."/>
            <person name="Lipzen A."/>
            <person name="Lundell T."/>
            <person name="Morin E."/>
            <person name="Murat C."/>
            <person name="Riley R."/>
            <person name="Ohm R."/>
            <person name="Sun H."/>
            <person name="Tunlid A."/>
            <person name="Henrissat B."/>
            <person name="Grigoriev I.V."/>
            <person name="Hibbett D.S."/>
            <person name="Martin F."/>
        </authorList>
    </citation>
    <scope>NUCLEOTIDE SEQUENCE [LARGE SCALE GENOMIC DNA]</scope>
    <source>
        <strain evidence="3">MUT 4182</strain>
    </source>
</reference>
<name>A0A0C3KTY3_9AGAM</name>
<dbReference type="EMBL" id="KN823051">
    <property type="protein sequence ID" value="KIO24938.1"/>
    <property type="molecule type" value="Genomic_DNA"/>
</dbReference>
<dbReference type="HOGENOM" id="CLU_079112_0_0_1"/>
<keyword evidence="3" id="KW-1185">Reference proteome</keyword>
<dbReference type="OrthoDB" id="3239749at2759"/>
<proteinExistence type="predicted"/>
<gene>
    <name evidence="2" type="ORF">M407DRAFT_8674</name>
</gene>
<dbReference type="AlphaFoldDB" id="A0A0C3KTY3"/>
<feature type="compositionally biased region" description="Acidic residues" evidence="1">
    <location>
        <begin position="252"/>
        <end position="268"/>
    </location>
</feature>
<feature type="region of interest" description="Disordered" evidence="1">
    <location>
        <begin position="240"/>
        <end position="268"/>
    </location>
</feature>
<evidence type="ECO:0000313" key="2">
    <source>
        <dbReference type="EMBL" id="KIO24938.1"/>
    </source>
</evidence>
<dbReference type="Proteomes" id="UP000054248">
    <property type="component" value="Unassembled WGS sequence"/>
</dbReference>
<evidence type="ECO:0000313" key="3">
    <source>
        <dbReference type="Proteomes" id="UP000054248"/>
    </source>
</evidence>
<organism evidence="2 3">
    <name type="scientific">Tulasnella calospora MUT 4182</name>
    <dbReference type="NCBI Taxonomy" id="1051891"/>
    <lineage>
        <taxon>Eukaryota</taxon>
        <taxon>Fungi</taxon>
        <taxon>Dikarya</taxon>
        <taxon>Basidiomycota</taxon>
        <taxon>Agaricomycotina</taxon>
        <taxon>Agaricomycetes</taxon>
        <taxon>Cantharellales</taxon>
        <taxon>Tulasnellaceae</taxon>
        <taxon>Tulasnella</taxon>
    </lineage>
</organism>
<protein>
    <submittedName>
        <fullName evidence="2">Uncharacterized protein</fullName>
    </submittedName>
</protein>
<reference evidence="2 3" key="1">
    <citation type="submission" date="2014-04" db="EMBL/GenBank/DDBJ databases">
        <authorList>
            <consortium name="DOE Joint Genome Institute"/>
            <person name="Kuo A."/>
            <person name="Girlanda M."/>
            <person name="Perotto S."/>
            <person name="Kohler A."/>
            <person name="Nagy L.G."/>
            <person name="Floudas D."/>
            <person name="Copeland A."/>
            <person name="Barry K.W."/>
            <person name="Cichocki N."/>
            <person name="Veneault-Fourrey C."/>
            <person name="LaButti K."/>
            <person name="Lindquist E.A."/>
            <person name="Lipzen A."/>
            <person name="Lundell T."/>
            <person name="Morin E."/>
            <person name="Murat C."/>
            <person name="Sun H."/>
            <person name="Tunlid A."/>
            <person name="Henrissat B."/>
            <person name="Grigoriev I.V."/>
            <person name="Hibbett D.S."/>
            <person name="Martin F."/>
            <person name="Nordberg H.P."/>
            <person name="Cantor M.N."/>
            <person name="Hua S.X."/>
        </authorList>
    </citation>
    <scope>NUCLEOTIDE SEQUENCE [LARGE SCALE GENOMIC DNA]</scope>
    <source>
        <strain evidence="2 3">MUT 4182</strain>
    </source>
</reference>
<evidence type="ECO:0000256" key="1">
    <source>
        <dbReference type="SAM" id="MobiDB-lite"/>
    </source>
</evidence>
<accession>A0A0C3KTY3</accession>